<dbReference type="OMA" id="PAGFWHI"/>
<accession>A0A0U2WUC1</accession>
<organism evidence="2 5">
    <name type="scientific">Sulfolobus acidocaldarius</name>
    <dbReference type="NCBI Taxonomy" id="2285"/>
    <lineage>
        <taxon>Archaea</taxon>
        <taxon>Thermoproteota</taxon>
        <taxon>Thermoprotei</taxon>
        <taxon>Sulfolobales</taxon>
        <taxon>Sulfolobaceae</taxon>
        <taxon>Sulfolobus</taxon>
    </lineage>
</organism>
<keyword evidence="1" id="KW-1133">Transmembrane helix</keyword>
<dbReference type="DNASU" id="3474517"/>
<gene>
    <name evidence="2" type="ORF">ATY89_06825</name>
    <name evidence="3" type="ORF">ATZ20_09845</name>
</gene>
<dbReference type="STRING" id="1435377.SUSAZ_10585"/>
<protein>
    <recommendedName>
        <fullName evidence="6">DUF1404 domain-containing protein</fullName>
    </recommendedName>
</protein>
<evidence type="ECO:0000313" key="2">
    <source>
        <dbReference type="EMBL" id="ALU29682.1"/>
    </source>
</evidence>
<proteinExistence type="predicted"/>
<feature type="transmembrane region" description="Helical" evidence="1">
    <location>
        <begin position="35"/>
        <end position="57"/>
    </location>
</feature>
<name>A0A0U2WUC1_9CREN</name>
<keyword evidence="1" id="KW-0812">Transmembrane</keyword>
<dbReference type="EMBL" id="CP013695">
    <property type="protein sequence ID" value="ALU32417.1"/>
    <property type="molecule type" value="Genomic_DNA"/>
</dbReference>
<dbReference type="PaxDb" id="1435377-SUSAZ_10585"/>
<feature type="transmembrane region" description="Helical" evidence="1">
    <location>
        <begin position="120"/>
        <end position="139"/>
    </location>
</feature>
<dbReference type="RefSeq" id="WP_011279044.1">
    <property type="nucleotide sequence ID" value="NZ_BHWZ01000006.1"/>
</dbReference>
<dbReference type="GeneID" id="14552769"/>
<evidence type="ECO:0000313" key="5">
    <source>
        <dbReference type="Proteomes" id="UP000065473"/>
    </source>
</evidence>
<evidence type="ECO:0008006" key="6">
    <source>
        <dbReference type="Google" id="ProtNLM"/>
    </source>
</evidence>
<keyword evidence="1" id="KW-0472">Membrane</keyword>
<feature type="transmembrane region" description="Helical" evidence="1">
    <location>
        <begin position="12"/>
        <end position="29"/>
    </location>
</feature>
<dbReference type="Pfam" id="PF07185">
    <property type="entry name" value="DUF1404"/>
    <property type="match status" value="1"/>
</dbReference>
<reference evidence="4 5" key="1">
    <citation type="submission" date="2015-12" db="EMBL/GenBank/DDBJ databases">
        <title>A stable core within a dynamic pangenome in Sulfolobus acidocaldarius.</title>
        <authorList>
            <person name="Anderson R."/>
            <person name="Kouris A."/>
            <person name="Seward C."/>
            <person name="Campbell K."/>
            <person name="Whitaker R."/>
        </authorList>
    </citation>
    <scope>NUCLEOTIDE SEQUENCE [LARGE SCALE GENOMIC DNA]</scope>
    <source>
        <strain evidence="2 5">GG12-C01-09</strain>
        <strain evidence="3 4">NG05B_CO5_07</strain>
    </source>
</reference>
<feature type="transmembrane region" description="Helical" evidence="1">
    <location>
        <begin position="159"/>
        <end position="178"/>
    </location>
</feature>
<dbReference type="Proteomes" id="UP000060043">
    <property type="component" value="Chromosome"/>
</dbReference>
<sequence>MIKLNRDQKLTYKFLIIPIALLILSFNPYTESLEFSLPAVYMASHYAVYFSGLYIGYKYFKGGYISLILGLIPAVLWHSPYFFSLGAAMLDYRILLEITLLFGGVLLGSSINSMRLQIKITLLALWMLGDSILAILFITSTPLYSNLAYPFSPYTPSSLPLAGILMFVIMNVFLIYVISKFMKSIIG</sequence>
<evidence type="ECO:0000313" key="4">
    <source>
        <dbReference type="Proteomes" id="UP000060043"/>
    </source>
</evidence>
<feature type="transmembrane region" description="Helical" evidence="1">
    <location>
        <begin position="89"/>
        <end position="108"/>
    </location>
</feature>
<evidence type="ECO:0000256" key="1">
    <source>
        <dbReference type="SAM" id="Phobius"/>
    </source>
</evidence>
<dbReference type="InterPro" id="IPR009844">
    <property type="entry name" value="DUF1404"/>
</dbReference>
<evidence type="ECO:0000313" key="3">
    <source>
        <dbReference type="EMBL" id="ALU32417.1"/>
    </source>
</evidence>
<dbReference type="OrthoDB" id="43884at2157"/>
<dbReference type="EMBL" id="CP013694">
    <property type="protein sequence ID" value="ALU29682.1"/>
    <property type="molecule type" value="Genomic_DNA"/>
</dbReference>
<dbReference type="AlphaFoldDB" id="A0A0U2WUC1"/>
<dbReference type="Proteomes" id="UP000065473">
    <property type="component" value="Chromosome"/>
</dbReference>
<feature type="transmembrane region" description="Helical" evidence="1">
    <location>
        <begin position="64"/>
        <end position="83"/>
    </location>
</feature>